<dbReference type="NCBIfam" id="NF041940">
    <property type="entry name" value="choice_anch_X"/>
    <property type="match status" value="1"/>
</dbReference>
<evidence type="ECO:0000256" key="4">
    <source>
        <dbReference type="ARBA" id="ARBA00022825"/>
    </source>
</evidence>
<sequence>MLTLLNTIYKRNVFIAATLFFICLLLNVSFADLSDSTSSHKSESCIDFNPDRIIVKFKGEVAGISAGGVIENAGINILKTFNCTGVCVLELVDKQKSVKEICDQLNQSGMVEYAEPDYIVHADAIPNDPRFPDLWGLNNIGQSGGSPNADIDAPEAWNSETGSNSVIVAVIDTGVDYNHEDLVGNMWINPGETPGNGIDDDGNGYIDDIHGINSILGTGDSMDNSNHGTHVAGTIGAKGNNGIGVAGVNWDIKIIGCKFLNSFGIGSTSDAIECLEYLIWLKNNGIDVKLSNNSWGGGGFSQGLHDAIEAAGDAGILFCASAGNASNDNDTTPSYPSGYDLPNIIAVASTDRNDRLSSFSSYGATSVDLAAPGSSILSTTPGNTYSTFSGTSMSAPHVGGACALVWAQNPSYSYLDVKETILSTVDVLQNLTGKTLTDGRLNINNAINCDAGNPQLTSSLQNGFEVTVGEDVIVKTKLVACALLKGAAVTATFGSTGGQINLLDNGVAPDVTANDGVYTGTWVPSSVTALTVTIDAVHNTNNYQLLINGDVMSFDGYHYDDTVVFNWIDISGTGTPVPLGDDDFAHFQIPFPIAFYGTGINSQAIYNNISIGSNGQIYFDNNSFGNQYSNSTLPYSNTSVPFIALFWDDLNPSGSNMVFWEVRGTAPNRQLIVQYNQVPHYNRVGAATFEIVFYENSENILMQYLDVDFGNANYNNGSSATIGMQRDQQFAQQYSFNQPSLQNDMAILWYQTGQIPPSVKIKVNGNDDLVSVSPNDNVTYSLSIDAGDSLGLPVELWLGVMSPYGTFRILSGIDIPLINLSDTNLFTFPLPAGIWAWFIIIDDKPDDVLDLKWYDWAVVLSLPN</sequence>
<reference evidence="9 10" key="1">
    <citation type="journal article" date="2017" name="Environ. Microbiol. Rep.">
        <title>Genetic diversity of marine anaerobic ammonium-oxidizing bacteria as revealed by genomic and proteomic analyses of 'Candidatus Scalindua japonica'.</title>
        <authorList>
            <person name="Oshiki M."/>
            <person name="Mizuto K."/>
            <person name="Kimura Z."/>
            <person name="Kindaichi T."/>
            <person name="Satoh H."/>
            <person name="Okabe S."/>
        </authorList>
    </citation>
    <scope>NUCLEOTIDE SEQUENCE [LARGE SCALE GENOMIC DNA]</scope>
    <source>
        <strain evidence="10">husup-a2</strain>
    </source>
</reference>
<feature type="active site" description="Charge relay system" evidence="5 6">
    <location>
        <position position="172"/>
    </location>
</feature>
<evidence type="ECO:0000259" key="7">
    <source>
        <dbReference type="Pfam" id="PF00082"/>
    </source>
</evidence>
<evidence type="ECO:0000256" key="2">
    <source>
        <dbReference type="ARBA" id="ARBA00022670"/>
    </source>
</evidence>
<feature type="domain" description="Peptidase S8/S53" evidence="7">
    <location>
        <begin position="164"/>
        <end position="429"/>
    </location>
</feature>
<dbReference type="InterPro" id="IPR034204">
    <property type="entry name" value="PfSUB1-like_cat_dom"/>
</dbReference>
<dbReference type="GO" id="GO:0006508">
    <property type="term" value="P:proteolysis"/>
    <property type="evidence" value="ECO:0007669"/>
    <property type="project" value="UniProtKB-KW"/>
</dbReference>
<dbReference type="AlphaFoldDB" id="A0A286TX04"/>
<dbReference type="CDD" id="cd07473">
    <property type="entry name" value="Peptidases_S8_Subtilisin_like"/>
    <property type="match status" value="1"/>
</dbReference>
<dbReference type="InterPro" id="IPR022398">
    <property type="entry name" value="Peptidase_S8_His-AS"/>
</dbReference>
<dbReference type="EMBL" id="BAOS01000011">
    <property type="protein sequence ID" value="GAX60406.1"/>
    <property type="molecule type" value="Genomic_DNA"/>
</dbReference>
<dbReference type="OrthoDB" id="252653at2"/>
<keyword evidence="4 6" id="KW-0720">Serine protease</keyword>
<evidence type="ECO:0000313" key="10">
    <source>
        <dbReference type="Proteomes" id="UP000218542"/>
    </source>
</evidence>
<dbReference type="InterPro" id="IPR036852">
    <property type="entry name" value="Peptidase_S8/S53_dom_sf"/>
</dbReference>
<dbReference type="InterPro" id="IPR000209">
    <property type="entry name" value="Peptidase_S8/S53_dom"/>
</dbReference>
<dbReference type="Proteomes" id="UP000218542">
    <property type="component" value="Unassembled WGS sequence"/>
</dbReference>
<dbReference type="InterPro" id="IPR015500">
    <property type="entry name" value="Peptidase_S8_subtilisin-rel"/>
</dbReference>
<dbReference type="SUPFAM" id="SSF52743">
    <property type="entry name" value="Subtilisin-like"/>
    <property type="match status" value="1"/>
</dbReference>
<dbReference type="InterPro" id="IPR054399">
    <property type="entry name" value="Fervidolysin-like_N_prodom"/>
</dbReference>
<evidence type="ECO:0000256" key="5">
    <source>
        <dbReference type="PIRSR" id="PIRSR615500-1"/>
    </source>
</evidence>
<dbReference type="Pfam" id="PF22148">
    <property type="entry name" value="Fervidolysin_NPro-like"/>
    <property type="match status" value="1"/>
</dbReference>
<dbReference type="PROSITE" id="PS00136">
    <property type="entry name" value="SUBTILASE_ASP"/>
    <property type="match status" value="1"/>
</dbReference>
<dbReference type="PANTHER" id="PTHR43399">
    <property type="entry name" value="SUBTILISIN-RELATED"/>
    <property type="match status" value="1"/>
</dbReference>
<dbReference type="PROSITE" id="PS51892">
    <property type="entry name" value="SUBTILASE"/>
    <property type="match status" value="1"/>
</dbReference>
<dbReference type="InterPro" id="IPR023827">
    <property type="entry name" value="Peptidase_S8_Asp-AS"/>
</dbReference>
<keyword evidence="2 6" id="KW-0645">Protease</keyword>
<dbReference type="GO" id="GO:0004252">
    <property type="term" value="F:serine-type endopeptidase activity"/>
    <property type="evidence" value="ECO:0007669"/>
    <property type="project" value="UniProtKB-UniRule"/>
</dbReference>
<gene>
    <name evidence="9" type="ORF">SCALIN_C11_0017</name>
</gene>
<dbReference type="InterPro" id="IPR051048">
    <property type="entry name" value="Peptidase_S8/S53_subtilisin"/>
</dbReference>
<keyword evidence="3 6" id="KW-0378">Hydrolase</keyword>
<feature type="active site" description="Charge relay system" evidence="5 6">
    <location>
        <position position="392"/>
    </location>
</feature>
<name>A0A286TX04_9BACT</name>
<evidence type="ECO:0000256" key="3">
    <source>
        <dbReference type="ARBA" id="ARBA00022801"/>
    </source>
</evidence>
<dbReference type="PANTHER" id="PTHR43399:SF4">
    <property type="entry name" value="CELL WALL-ASSOCIATED PROTEASE"/>
    <property type="match status" value="1"/>
</dbReference>
<evidence type="ECO:0000313" key="9">
    <source>
        <dbReference type="EMBL" id="GAX60406.1"/>
    </source>
</evidence>
<keyword evidence="10" id="KW-1185">Reference proteome</keyword>
<proteinExistence type="inferred from homology"/>
<feature type="domain" description="Fervidolysin-like N-terminal prodomain" evidence="8">
    <location>
        <begin position="41"/>
        <end position="116"/>
    </location>
</feature>
<feature type="active site" description="Charge relay system" evidence="5 6">
    <location>
        <position position="227"/>
    </location>
</feature>
<comment type="caution">
    <text evidence="9">The sequence shown here is derived from an EMBL/GenBank/DDBJ whole genome shotgun (WGS) entry which is preliminary data.</text>
</comment>
<accession>A0A286TX04</accession>
<protein>
    <submittedName>
        <fullName evidence="9">Serine protease, subtilase family</fullName>
    </submittedName>
</protein>
<dbReference type="PROSITE" id="PS00137">
    <property type="entry name" value="SUBTILASE_HIS"/>
    <property type="match status" value="1"/>
</dbReference>
<dbReference type="PRINTS" id="PR00723">
    <property type="entry name" value="SUBTILISIN"/>
</dbReference>
<comment type="similarity">
    <text evidence="1 6">Belongs to the peptidase S8 family.</text>
</comment>
<dbReference type="Pfam" id="PF00082">
    <property type="entry name" value="Peptidase_S8"/>
    <property type="match status" value="1"/>
</dbReference>
<dbReference type="RefSeq" id="WP_096893755.1">
    <property type="nucleotide sequence ID" value="NZ_BAOS01000011.1"/>
</dbReference>
<evidence type="ECO:0000256" key="6">
    <source>
        <dbReference type="PROSITE-ProRule" id="PRU01240"/>
    </source>
</evidence>
<evidence type="ECO:0000256" key="1">
    <source>
        <dbReference type="ARBA" id="ARBA00011073"/>
    </source>
</evidence>
<organism evidence="9 10">
    <name type="scientific">Candidatus Scalindua japonica</name>
    <dbReference type="NCBI Taxonomy" id="1284222"/>
    <lineage>
        <taxon>Bacteria</taxon>
        <taxon>Pseudomonadati</taxon>
        <taxon>Planctomycetota</taxon>
        <taxon>Candidatus Brocadiia</taxon>
        <taxon>Candidatus Brocadiales</taxon>
        <taxon>Candidatus Scalinduaceae</taxon>
        <taxon>Candidatus Scalindua</taxon>
    </lineage>
</organism>
<evidence type="ECO:0000259" key="8">
    <source>
        <dbReference type="Pfam" id="PF22148"/>
    </source>
</evidence>
<dbReference type="Gene3D" id="3.40.50.200">
    <property type="entry name" value="Peptidase S8/S53 domain"/>
    <property type="match status" value="1"/>
</dbReference>